<feature type="chain" id="PRO_5029645892" description="Extracellular matrix protein 2" evidence="4">
    <location>
        <begin position="21"/>
        <end position="644"/>
    </location>
</feature>
<keyword evidence="6" id="KW-1185">Reference proteome</keyword>
<dbReference type="Gene3D" id="3.80.10.10">
    <property type="entry name" value="Ribonuclease Inhibitor"/>
    <property type="match status" value="2"/>
</dbReference>
<dbReference type="PROSITE" id="PS51450">
    <property type="entry name" value="LRR"/>
    <property type="match status" value="4"/>
</dbReference>
<dbReference type="FunFam" id="3.80.10.10:FF:000772">
    <property type="entry name" value="Extracellular matrix protein 2"/>
    <property type="match status" value="1"/>
</dbReference>
<feature type="compositionally biased region" description="Basic and acidic residues" evidence="3">
    <location>
        <begin position="140"/>
        <end position="149"/>
    </location>
</feature>
<gene>
    <name evidence="5" type="primary">LOC100915456</name>
</gene>
<feature type="signal peptide" evidence="4">
    <location>
        <begin position="1"/>
        <end position="20"/>
    </location>
</feature>
<evidence type="ECO:0000256" key="1">
    <source>
        <dbReference type="ARBA" id="ARBA00022614"/>
    </source>
</evidence>
<evidence type="ECO:0000256" key="2">
    <source>
        <dbReference type="ARBA" id="ARBA00022737"/>
    </source>
</evidence>
<feature type="compositionally biased region" description="Basic residues" evidence="3">
    <location>
        <begin position="83"/>
        <end position="92"/>
    </location>
</feature>
<dbReference type="Ensembl" id="ENSSHAT00000002170.2">
    <property type="protein sequence ID" value="ENSSHAP00000002146.2"/>
    <property type="gene ID" value="ENSSHAG00000001909.2"/>
</dbReference>
<name>G3VG42_SARHA</name>
<dbReference type="SUPFAM" id="SSF52058">
    <property type="entry name" value="L domain-like"/>
    <property type="match status" value="1"/>
</dbReference>
<evidence type="ECO:0008006" key="7">
    <source>
        <dbReference type="Google" id="ProtNLM"/>
    </source>
</evidence>
<keyword evidence="1" id="KW-0433">Leucine-rich repeat</keyword>
<dbReference type="GeneTree" id="ENSGT00940000164248"/>
<keyword evidence="4" id="KW-0732">Signal</keyword>
<dbReference type="InterPro" id="IPR032675">
    <property type="entry name" value="LRR_dom_sf"/>
</dbReference>
<dbReference type="PANTHER" id="PTHR46544">
    <property type="entry name" value="EXTRACELLULAR MATRIX PROTEIN 2-RELATED"/>
    <property type="match status" value="1"/>
</dbReference>
<dbReference type="SMART" id="SM00364">
    <property type="entry name" value="LRR_BAC"/>
    <property type="match status" value="6"/>
</dbReference>
<dbReference type="InterPro" id="IPR003591">
    <property type="entry name" value="Leu-rich_rpt_typical-subtyp"/>
</dbReference>
<evidence type="ECO:0000256" key="4">
    <source>
        <dbReference type="SAM" id="SignalP"/>
    </source>
</evidence>
<dbReference type="InterPro" id="IPR001611">
    <property type="entry name" value="Leu-rich_rpt"/>
</dbReference>
<evidence type="ECO:0000313" key="5">
    <source>
        <dbReference type="Ensembl" id="ENSSHAP00000002146.2"/>
    </source>
</evidence>
<evidence type="ECO:0000256" key="3">
    <source>
        <dbReference type="SAM" id="MobiDB-lite"/>
    </source>
</evidence>
<dbReference type="GO" id="GO:0070052">
    <property type="term" value="F:collagen V binding"/>
    <property type="evidence" value="ECO:0007669"/>
    <property type="project" value="TreeGrafter"/>
</dbReference>
<feature type="region of interest" description="Disordered" evidence="3">
    <location>
        <begin position="16"/>
        <end position="184"/>
    </location>
</feature>
<dbReference type="Pfam" id="PF13855">
    <property type="entry name" value="LRR_8"/>
    <property type="match status" value="2"/>
</dbReference>
<feature type="compositionally biased region" description="Basic residues" evidence="3">
    <location>
        <begin position="104"/>
        <end position="126"/>
    </location>
</feature>
<reference evidence="5" key="2">
    <citation type="submission" date="2025-08" db="UniProtKB">
        <authorList>
            <consortium name="Ensembl"/>
        </authorList>
    </citation>
    <scope>IDENTIFICATION</scope>
</reference>
<dbReference type="GO" id="GO:0031012">
    <property type="term" value="C:extracellular matrix"/>
    <property type="evidence" value="ECO:0007669"/>
    <property type="project" value="TreeGrafter"/>
</dbReference>
<organism evidence="5 6">
    <name type="scientific">Sarcophilus harrisii</name>
    <name type="common">Tasmanian devil</name>
    <name type="synonym">Sarcophilus laniarius</name>
    <dbReference type="NCBI Taxonomy" id="9305"/>
    <lineage>
        <taxon>Eukaryota</taxon>
        <taxon>Metazoa</taxon>
        <taxon>Chordata</taxon>
        <taxon>Craniata</taxon>
        <taxon>Vertebrata</taxon>
        <taxon>Euteleostomi</taxon>
        <taxon>Mammalia</taxon>
        <taxon>Metatheria</taxon>
        <taxon>Dasyuromorphia</taxon>
        <taxon>Dasyuridae</taxon>
        <taxon>Sarcophilus</taxon>
    </lineage>
</organism>
<accession>G3VG42</accession>
<dbReference type="FunFam" id="3.80.10.10:FF:001007">
    <property type="entry name" value="Si:dkey-32e6.6"/>
    <property type="match status" value="1"/>
</dbReference>
<proteinExistence type="predicted"/>
<sequence length="644" mass="72687">MELLVLTGLAFCLVGPSGEARLPTRQPTKEEPGGSEPTKDPSLFASKRPDSASPEGMLKPMLEHKRHVKAEEEEKGPPGTGHLRTRKTKVAARSHSELSQASRPHGKSPTRSHRKGLSRHRSHSRKFREQEGKPMYLKIDVAKRKEGKAESLPPALSQSRKKKTLLREVTGSREERKSRKLGGGDSKVVKLRKQEMKKTIKAVTWQLHQKALDWSQNTSNLDVFQKDLGSSRGDVPFFHQSIVLPSLRPGEGMAFLPATCHLSEATISCSNVNLKAIPLLSDRNLKTLYLAENEISKIPGETFNGVPNLEWLDLSKNKLETQGLHPDTFKNLTRLKRLNLDGNSLSAIPELPSSLQELKINDNVLQGLQRTSFRGLTKLLTLEAEGNQLHDGNVYPLAFYPLKSLMYLRLNENHFRGLPQGLPASLQELYLATNHIEEVTDRVLNKCQSLSLLVLSNNRIKEDCIAPQAWIDLPKLESLDLSHNRLMHVPSFLPRVLRRLILHHNQIEYIPGYVFAHMKPGLEFLHLSHNNIHDDGIHSVSFLGLRWSLVEMLLDNNKLQAIPRGLLGLKRLQVLRLSHNKIRNMPLNSVCDTRVAQDSNLTSMHLENNLIDPRQIPPTAFSCIKAYQSVVLKPQQDEEKERKD</sequence>
<dbReference type="eggNOG" id="KOG0619">
    <property type="taxonomic scope" value="Eukaryota"/>
</dbReference>
<dbReference type="GO" id="GO:0030198">
    <property type="term" value="P:extracellular matrix organization"/>
    <property type="evidence" value="ECO:0007669"/>
    <property type="project" value="TreeGrafter"/>
</dbReference>
<keyword evidence="2" id="KW-0677">Repeat</keyword>
<dbReference type="InParanoid" id="G3VG42"/>
<dbReference type="Proteomes" id="UP000007648">
    <property type="component" value="Unassembled WGS sequence"/>
</dbReference>
<dbReference type="InterPro" id="IPR043184">
    <property type="entry name" value="ECM2"/>
</dbReference>
<dbReference type="GO" id="GO:0008201">
    <property type="term" value="F:heparin binding"/>
    <property type="evidence" value="ECO:0007669"/>
    <property type="project" value="TreeGrafter"/>
</dbReference>
<reference evidence="5 6" key="1">
    <citation type="journal article" date="2011" name="Proc. Natl. Acad. Sci. U.S.A.">
        <title>Genetic diversity and population structure of the endangered marsupial Sarcophilus harrisii (Tasmanian devil).</title>
        <authorList>
            <person name="Miller W."/>
            <person name="Hayes V.M."/>
            <person name="Ratan A."/>
            <person name="Petersen D.C."/>
            <person name="Wittekindt N.E."/>
            <person name="Miller J."/>
            <person name="Walenz B."/>
            <person name="Knight J."/>
            <person name="Qi J."/>
            <person name="Zhao F."/>
            <person name="Wang Q."/>
            <person name="Bedoya-Reina O.C."/>
            <person name="Katiyar N."/>
            <person name="Tomsho L.P."/>
            <person name="Kasson L.M."/>
            <person name="Hardie R.A."/>
            <person name="Woodbridge P."/>
            <person name="Tindall E.A."/>
            <person name="Bertelsen M.F."/>
            <person name="Dixon D."/>
            <person name="Pyecroft S."/>
            <person name="Helgen K.M."/>
            <person name="Lesk A.M."/>
            <person name="Pringle T.H."/>
            <person name="Patterson N."/>
            <person name="Zhang Y."/>
            <person name="Kreiss A."/>
            <person name="Woods G.M."/>
            <person name="Jones M.E."/>
            <person name="Schuster S.C."/>
        </authorList>
    </citation>
    <scope>NUCLEOTIDE SEQUENCE [LARGE SCALE GENOMIC DNA]</scope>
</reference>
<evidence type="ECO:0000313" key="6">
    <source>
        <dbReference type="Proteomes" id="UP000007648"/>
    </source>
</evidence>
<dbReference type="HOGENOM" id="CLU_000288_186_2_1"/>
<dbReference type="Pfam" id="PF13516">
    <property type="entry name" value="LRR_6"/>
    <property type="match status" value="1"/>
</dbReference>
<dbReference type="PANTHER" id="PTHR46544:SF2">
    <property type="entry name" value="EXTRACELLULAR MATRIX PROTEIN 2-RELATED"/>
    <property type="match status" value="1"/>
</dbReference>
<dbReference type="PRINTS" id="PR00019">
    <property type="entry name" value="LEURICHRPT"/>
</dbReference>
<dbReference type="GO" id="GO:0010811">
    <property type="term" value="P:positive regulation of cell-substrate adhesion"/>
    <property type="evidence" value="ECO:0007669"/>
    <property type="project" value="TreeGrafter"/>
</dbReference>
<dbReference type="STRING" id="9305.ENSSHAP00000002146"/>
<reference evidence="5" key="3">
    <citation type="submission" date="2025-09" db="UniProtKB">
        <authorList>
            <consortium name="Ensembl"/>
        </authorList>
    </citation>
    <scope>IDENTIFICATION</scope>
</reference>
<protein>
    <recommendedName>
        <fullName evidence="7">Extracellular matrix protein 2</fullName>
    </recommendedName>
</protein>
<dbReference type="AlphaFoldDB" id="G3VG42"/>
<dbReference type="SMART" id="SM00369">
    <property type="entry name" value="LRR_TYP"/>
    <property type="match status" value="12"/>
</dbReference>